<dbReference type="AlphaFoldDB" id="A0A7S3A5P4"/>
<proteinExistence type="predicted"/>
<sequence length="118" mass="13125">MRSSPDDHPTTLEGGSSCIFKAQKHGDNRFFPRELESTSPQCCFEVAKPEATCSIYIPYHTGPSLPRKDPVRKVVKDFSIPLCTMKNLQNQMVLAPRVVYNPEAISTIIETARLSSGL</sequence>
<dbReference type="EMBL" id="HBHW01038350">
    <property type="protein sequence ID" value="CAE0061308.1"/>
    <property type="molecule type" value="Transcribed_RNA"/>
</dbReference>
<gene>
    <name evidence="1" type="ORF">RMAR00112_LOCUS29377</name>
</gene>
<reference evidence="1" key="1">
    <citation type="submission" date="2021-01" db="EMBL/GenBank/DDBJ databases">
        <authorList>
            <person name="Corre E."/>
            <person name="Pelletier E."/>
            <person name="Niang G."/>
            <person name="Scheremetjew M."/>
            <person name="Finn R."/>
            <person name="Kale V."/>
            <person name="Holt S."/>
            <person name="Cochrane G."/>
            <person name="Meng A."/>
            <person name="Brown T."/>
            <person name="Cohen L."/>
        </authorList>
    </citation>
    <scope>NUCLEOTIDE SEQUENCE</scope>
    <source>
        <strain evidence="1">CCMP 769</strain>
    </source>
</reference>
<organism evidence="1">
    <name type="scientific">Rhodosorus marinus</name>
    <dbReference type="NCBI Taxonomy" id="101924"/>
    <lineage>
        <taxon>Eukaryota</taxon>
        <taxon>Rhodophyta</taxon>
        <taxon>Stylonematophyceae</taxon>
        <taxon>Stylonematales</taxon>
        <taxon>Stylonemataceae</taxon>
        <taxon>Rhodosorus</taxon>
    </lineage>
</organism>
<evidence type="ECO:0000313" key="1">
    <source>
        <dbReference type="EMBL" id="CAE0061308.1"/>
    </source>
</evidence>
<accession>A0A7S3A5P4</accession>
<name>A0A7S3A5P4_9RHOD</name>
<protein>
    <submittedName>
        <fullName evidence="1">Uncharacterized protein</fullName>
    </submittedName>
</protein>